<feature type="compositionally biased region" description="Polar residues" evidence="3">
    <location>
        <begin position="796"/>
        <end position="838"/>
    </location>
</feature>
<keyword evidence="2 6" id="KW-0067">ATP-binding</keyword>
<evidence type="ECO:0000256" key="2">
    <source>
        <dbReference type="ARBA" id="ARBA00022840"/>
    </source>
</evidence>
<feature type="domain" description="Clp ATPase C-terminal" evidence="5">
    <location>
        <begin position="318"/>
        <end position="404"/>
    </location>
</feature>
<gene>
    <name evidence="6" type="ORF">RF55_2238</name>
</gene>
<dbReference type="PANTHER" id="PTHR48102:SF7">
    <property type="entry name" value="ATP-DEPENDENT CLP PROTEASE ATP-BINDING SUBUNIT CLPX-LIKE, MITOCHONDRIAL"/>
    <property type="match status" value="1"/>
</dbReference>
<reference evidence="6 7" key="1">
    <citation type="submission" date="2015-04" db="EMBL/GenBank/DDBJ databases">
        <title>Lasius niger genome sequencing.</title>
        <authorList>
            <person name="Konorov E.A."/>
            <person name="Nikitin M.A."/>
            <person name="Kirill M.V."/>
            <person name="Chang P."/>
        </authorList>
    </citation>
    <scope>NUCLEOTIDE SEQUENCE [LARGE SCALE GENOMIC DNA]</scope>
    <source>
        <tissue evidence="6">Whole</tissue>
    </source>
</reference>
<keyword evidence="6" id="KW-0645">Protease</keyword>
<dbReference type="InterPro" id="IPR003959">
    <property type="entry name" value="ATPase_AAA_core"/>
</dbReference>
<feature type="domain" description="Clp ATPase C-terminal" evidence="5">
    <location>
        <begin position="703"/>
        <end position="797"/>
    </location>
</feature>
<dbReference type="Gene3D" id="1.10.8.60">
    <property type="match status" value="1"/>
</dbReference>
<dbReference type="SMART" id="SM01086">
    <property type="entry name" value="ClpB_D2-small"/>
    <property type="match status" value="2"/>
</dbReference>
<dbReference type="InterPro" id="IPR019489">
    <property type="entry name" value="Clp_ATPase_C"/>
</dbReference>
<dbReference type="Proteomes" id="UP000036403">
    <property type="component" value="Unassembled WGS sequence"/>
</dbReference>
<proteinExistence type="predicted"/>
<dbReference type="GO" id="GO:0008233">
    <property type="term" value="F:peptidase activity"/>
    <property type="evidence" value="ECO:0007669"/>
    <property type="project" value="UniProtKB-KW"/>
</dbReference>
<feature type="region of interest" description="Disordered" evidence="3">
    <location>
        <begin position="793"/>
        <end position="838"/>
    </location>
</feature>
<evidence type="ECO:0000259" key="5">
    <source>
        <dbReference type="SMART" id="SM01086"/>
    </source>
</evidence>
<dbReference type="PaxDb" id="67767-A0A0J7L4J8"/>
<dbReference type="PANTHER" id="PTHR48102">
    <property type="entry name" value="ATP-DEPENDENT CLP PROTEASE ATP-BINDING SUBUNIT CLPX-LIKE, MITOCHONDRIAL-RELATED"/>
    <property type="match status" value="1"/>
</dbReference>
<dbReference type="AlphaFoldDB" id="A0A0J7L4J8"/>
<dbReference type="STRING" id="67767.A0A0J7L4J8"/>
<dbReference type="NCBIfam" id="NF003745">
    <property type="entry name" value="PRK05342.1"/>
    <property type="match status" value="2"/>
</dbReference>
<dbReference type="SMART" id="SM00382">
    <property type="entry name" value="AAA"/>
    <property type="match status" value="2"/>
</dbReference>
<evidence type="ECO:0000313" key="7">
    <source>
        <dbReference type="Proteomes" id="UP000036403"/>
    </source>
</evidence>
<comment type="caution">
    <text evidence="6">The sequence shown here is derived from an EMBL/GenBank/DDBJ whole genome shotgun (WGS) entry which is preliminary data.</text>
</comment>
<feature type="domain" description="AAA+ ATPase" evidence="4">
    <location>
        <begin position="99"/>
        <end position="246"/>
    </location>
</feature>
<keyword evidence="6" id="KW-0378">Hydrolase</keyword>
<dbReference type="GO" id="GO:0051603">
    <property type="term" value="P:proteolysis involved in protein catabolic process"/>
    <property type="evidence" value="ECO:0007669"/>
    <property type="project" value="TreeGrafter"/>
</dbReference>
<evidence type="ECO:0000259" key="4">
    <source>
        <dbReference type="SMART" id="SM00382"/>
    </source>
</evidence>
<name>A0A0J7L4J8_LASNI</name>
<dbReference type="GO" id="GO:0005524">
    <property type="term" value="F:ATP binding"/>
    <property type="evidence" value="ECO:0007669"/>
    <property type="project" value="UniProtKB-KW"/>
</dbReference>
<dbReference type="InterPro" id="IPR003593">
    <property type="entry name" value="AAA+_ATPase"/>
</dbReference>
<dbReference type="Pfam" id="PF07724">
    <property type="entry name" value="AAA_2"/>
    <property type="match status" value="2"/>
</dbReference>
<evidence type="ECO:0000256" key="1">
    <source>
        <dbReference type="ARBA" id="ARBA00022741"/>
    </source>
</evidence>
<organism evidence="6 7">
    <name type="scientific">Lasius niger</name>
    <name type="common">Black garden ant</name>
    <dbReference type="NCBI Taxonomy" id="67767"/>
    <lineage>
        <taxon>Eukaryota</taxon>
        <taxon>Metazoa</taxon>
        <taxon>Ecdysozoa</taxon>
        <taxon>Arthropoda</taxon>
        <taxon>Hexapoda</taxon>
        <taxon>Insecta</taxon>
        <taxon>Pterygota</taxon>
        <taxon>Neoptera</taxon>
        <taxon>Endopterygota</taxon>
        <taxon>Hymenoptera</taxon>
        <taxon>Apocrita</taxon>
        <taxon>Aculeata</taxon>
        <taxon>Formicoidea</taxon>
        <taxon>Formicidae</taxon>
        <taxon>Formicinae</taxon>
        <taxon>Lasius</taxon>
        <taxon>Lasius</taxon>
    </lineage>
</organism>
<dbReference type="SUPFAM" id="SSF52540">
    <property type="entry name" value="P-loop containing nucleoside triphosphate hydrolases"/>
    <property type="match status" value="2"/>
</dbReference>
<dbReference type="GO" id="GO:0005759">
    <property type="term" value="C:mitochondrial matrix"/>
    <property type="evidence" value="ECO:0007669"/>
    <property type="project" value="TreeGrafter"/>
</dbReference>
<keyword evidence="1" id="KW-0547">Nucleotide-binding</keyword>
<accession>A0A0J7L4J8</accession>
<dbReference type="OrthoDB" id="1721884at2759"/>
<evidence type="ECO:0000256" key="3">
    <source>
        <dbReference type="SAM" id="MobiDB-lite"/>
    </source>
</evidence>
<dbReference type="EMBL" id="LBMM01000816">
    <property type="protein sequence ID" value="KMQ97419.1"/>
    <property type="molecule type" value="Genomic_DNA"/>
</dbReference>
<dbReference type="InterPro" id="IPR050052">
    <property type="entry name" value="ATP-dep_Clp_protease_ClpX"/>
</dbReference>
<feature type="domain" description="AAA+ ATPase" evidence="4">
    <location>
        <begin position="483"/>
        <end position="633"/>
    </location>
</feature>
<protein>
    <submittedName>
        <fullName evidence="6">Atp-dependent clp protease atp-binding subunit clpx-mitochondrial</fullName>
    </submittedName>
</protein>
<keyword evidence="7" id="KW-1185">Reference proteome</keyword>
<evidence type="ECO:0000313" key="6">
    <source>
        <dbReference type="EMBL" id="KMQ97419.1"/>
    </source>
</evidence>
<dbReference type="GO" id="GO:0016887">
    <property type="term" value="F:ATP hydrolysis activity"/>
    <property type="evidence" value="ECO:0007669"/>
    <property type="project" value="InterPro"/>
</dbReference>
<dbReference type="Pfam" id="PF10431">
    <property type="entry name" value="ClpB_D2-small"/>
    <property type="match status" value="1"/>
</dbReference>
<dbReference type="FunFam" id="1.10.8.60:FF:000002">
    <property type="entry name" value="ATP-dependent Clp protease ATP-binding subunit ClpX"/>
    <property type="match status" value="2"/>
</dbReference>
<sequence>MISKGSVGNHLHLQKRHVVGQEYAKKVLSVAVYNHYKRIYNNLPEQNLKMQTNNNLISTQETGVGFQHTVNLESEQKTSSQSADGSAILDSKQHQLKLGKSNIMLLGPTGSGKTLLAQTIAQYLDVPFAICDCSTLSQAGYMGEDTESVIVKLLRNADYKVKRAQIGIVFLDEVDKIRATPGERDVAGQGVQQELLKMLEGTIMNVPESTRRQHGQMFQVDTTNILFIASGAYCGLDKLIARRKSGKNPGFDAAPTTESPDERAATLADIANMSLSTERNSKEKDTLLQQVVAKDLIDFGMIPEFVGRFSVFVPFHNLDKDMLVRILTEPQNAIVPQYEMLFSIDKVKLTFDIDALNIIASQAMEGEMGARGLRGIMEALLLEPMFEVPGSDIIFKYLDRRVVGQDTAKKILSVAVYNHYKRVYINLQNSQMQTNKNRIDMQETNHPFTPKPHSLDESYIENPFPFQSPWNIVHDQQFQLKLKKSNILLLGPMGCGKTLLAQTVAQYLNVPFASCDCTTLTEPRYVGENIESVIAKLLQDANYVVDRAQMGIVFLDNVDRIGTMSRIHPFQDMDGAQMQLSMLKMLEGMIVNVLKSTRKLHGEMLQVDTTNILFIASGTYSGLDCIIAHRISGKYPGFGPVPTAENPDERVPNLANIAMLFSTERNEEKDTLLQQVKARDLIHFGMMPEFIDRFPVLIPFHNLDRNMLVTILVESKNAIVPQYQILFSMDKVELTFDIEALNAIASLAMEKKTGAGDLQAIMQSLLLEPMFEVPGSDIISIHITEEYVKGHENPHYVTSSDNSSKDNIQQHAQNSSKDNIQQHAQNSSKDNIQQHVQN</sequence>
<dbReference type="InterPro" id="IPR027417">
    <property type="entry name" value="P-loop_NTPase"/>
</dbReference>
<dbReference type="Gene3D" id="3.40.50.300">
    <property type="entry name" value="P-loop containing nucleotide triphosphate hydrolases"/>
    <property type="match status" value="2"/>
</dbReference>